<proteinExistence type="predicted"/>
<protein>
    <recommendedName>
        <fullName evidence="1">Rubrerythrin diiron-binding domain-containing protein</fullName>
    </recommendedName>
</protein>
<dbReference type="InterPro" id="IPR003251">
    <property type="entry name" value="Rr_diiron-bd_dom"/>
</dbReference>
<dbReference type="GO" id="GO:0016491">
    <property type="term" value="F:oxidoreductase activity"/>
    <property type="evidence" value="ECO:0007669"/>
    <property type="project" value="InterPro"/>
</dbReference>
<evidence type="ECO:0000259" key="1">
    <source>
        <dbReference type="Pfam" id="PF02915"/>
    </source>
</evidence>
<feature type="domain" description="Rubrerythrin diiron-binding" evidence="1">
    <location>
        <begin position="11"/>
        <end position="54"/>
    </location>
</feature>
<dbReference type="SUPFAM" id="SSF47240">
    <property type="entry name" value="Ferritin-like"/>
    <property type="match status" value="1"/>
</dbReference>
<evidence type="ECO:0000313" key="2">
    <source>
        <dbReference type="EMBL" id="GAG87825.1"/>
    </source>
</evidence>
<accession>X1AYH3</accession>
<reference evidence="2" key="1">
    <citation type="journal article" date="2014" name="Front. Microbiol.">
        <title>High frequency of phylogenetically diverse reductive dehalogenase-homologous genes in deep subseafloor sedimentary metagenomes.</title>
        <authorList>
            <person name="Kawai M."/>
            <person name="Futagami T."/>
            <person name="Toyoda A."/>
            <person name="Takaki Y."/>
            <person name="Nishi S."/>
            <person name="Hori S."/>
            <person name="Arai W."/>
            <person name="Tsubouchi T."/>
            <person name="Morono Y."/>
            <person name="Uchiyama I."/>
            <person name="Ito T."/>
            <person name="Fujiyama A."/>
            <person name="Inagaki F."/>
            <person name="Takami H."/>
        </authorList>
    </citation>
    <scope>NUCLEOTIDE SEQUENCE</scope>
    <source>
        <strain evidence="2">Expedition CK06-06</strain>
    </source>
</reference>
<dbReference type="Gene3D" id="1.20.1260.10">
    <property type="match status" value="1"/>
</dbReference>
<comment type="caution">
    <text evidence="2">The sequence shown here is derived from an EMBL/GenBank/DDBJ whole genome shotgun (WGS) entry which is preliminary data.</text>
</comment>
<sequence length="121" mass="13537">MKPSEEAALELFDKAMETEIEGIEVYEEAAAKAQDVKAREIFQMLAEAECKHLSIIEITKEEVRRNYSSHAWKGDFVGEIGKEIEAIGRQYLPKSTDEIISASALDALNMGIKVEQDSIAF</sequence>
<organism evidence="2">
    <name type="scientific">marine sediment metagenome</name>
    <dbReference type="NCBI Taxonomy" id="412755"/>
    <lineage>
        <taxon>unclassified sequences</taxon>
        <taxon>metagenomes</taxon>
        <taxon>ecological metagenomes</taxon>
    </lineage>
</organism>
<dbReference type="Pfam" id="PF02915">
    <property type="entry name" value="Rubrerythrin"/>
    <property type="match status" value="1"/>
</dbReference>
<dbReference type="InterPro" id="IPR009078">
    <property type="entry name" value="Ferritin-like_SF"/>
</dbReference>
<dbReference type="GO" id="GO:0046872">
    <property type="term" value="F:metal ion binding"/>
    <property type="evidence" value="ECO:0007669"/>
    <property type="project" value="InterPro"/>
</dbReference>
<dbReference type="EMBL" id="BART01014364">
    <property type="protein sequence ID" value="GAG87825.1"/>
    <property type="molecule type" value="Genomic_DNA"/>
</dbReference>
<dbReference type="AlphaFoldDB" id="X1AYH3"/>
<name>X1AYH3_9ZZZZ</name>
<gene>
    <name evidence="2" type="ORF">S01H4_28715</name>
</gene>
<dbReference type="InterPro" id="IPR012347">
    <property type="entry name" value="Ferritin-like"/>
</dbReference>